<accession>A0AAJ5C1W9</accession>
<keyword evidence="1" id="KW-0812">Transmembrane</keyword>
<dbReference type="Proteomes" id="UP000215355">
    <property type="component" value="Chromosome 1"/>
</dbReference>
<feature type="transmembrane region" description="Helical" evidence="1">
    <location>
        <begin position="6"/>
        <end position="30"/>
    </location>
</feature>
<dbReference type="RefSeq" id="WP_139185491.1">
    <property type="nucleotide sequence ID" value="NZ_FNGK01000004.1"/>
</dbReference>
<keyword evidence="1" id="KW-0472">Membrane</keyword>
<evidence type="ECO:0000313" key="2">
    <source>
        <dbReference type="EMBL" id="SNV62001.1"/>
    </source>
</evidence>
<name>A0AAJ5C1W9_9SPHI</name>
<organism evidence="2 3">
    <name type="scientific">Sphingobacterium mizutaii</name>
    <dbReference type="NCBI Taxonomy" id="1010"/>
    <lineage>
        <taxon>Bacteria</taxon>
        <taxon>Pseudomonadati</taxon>
        <taxon>Bacteroidota</taxon>
        <taxon>Sphingobacteriia</taxon>
        <taxon>Sphingobacteriales</taxon>
        <taxon>Sphingobacteriaceae</taxon>
        <taxon>Sphingobacterium</taxon>
    </lineage>
</organism>
<reference evidence="2 3" key="1">
    <citation type="submission" date="2017-06" db="EMBL/GenBank/DDBJ databases">
        <authorList>
            <consortium name="Pathogen Informatics"/>
        </authorList>
    </citation>
    <scope>NUCLEOTIDE SEQUENCE [LARGE SCALE GENOMIC DNA]</scope>
    <source>
        <strain evidence="2 3">NCTC12149</strain>
    </source>
</reference>
<proteinExistence type="predicted"/>
<evidence type="ECO:0000313" key="3">
    <source>
        <dbReference type="Proteomes" id="UP000215355"/>
    </source>
</evidence>
<sequence>MLEKLTWSQVLLPLMIALAIYYGWALSSLYGKRFLGRSKRGNGFSSLQRESRDILHIGSRESSEDGPGSDHELSEEFLEQLRLYLVPYRNSEGGPEIQWDSLRDLLEKFNPTKDWARHGSLIEALLVELANFGVQVPESTVRERIGQL</sequence>
<protein>
    <submittedName>
        <fullName evidence="2">Uncharacterized protein</fullName>
    </submittedName>
</protein>
<dbReference type="AlphaFoldDB" id="A0AAJ5C1W9"/>
<keyword evidence="1" id="KW-1133">Transmembrane helix</keyword>
<evidence type="ECO:0000256" key="1">
    <source>
        <dbReference type="SAM" id="Phobius"/>
    </source>
</evidence>
<gene>
    <name evidence="2" type="ORF">SAMEA4412673_03759</name>
</gene>
<dbReference type="KEGG" id="smiz:4412673_03759"/>
<dbReference type="EMBL" id="LT906468">
    <property type="protein sequence ID" value="SNV62001.1"/>
    <property type="molecule type" value="Genomic_DNA"/>
</dbReference>